<evidence type="ECO:0000313" key="3">
    <source>
        <dbReference type="Proteomes" id="UP000759537"/>
    </source>
</evidence>
<keyword evidence="3" id="KW-1185">Reference proteome</keyword>
<feature type="compositionally biased region" description="Basic and acidic residues" evidence="1">
    <location>
        <begin position="339"/>
        <end position="369"/>
    </location>
</feature>
<dbReference type="AlphaFoldDB" id="A0A9P5MT51"/>
<feature type="region of interest" description="Disordered" evidence="1">
    <location>
        <begin position="284"/>
        <end position="371"/>
    </location>
</feature>
<feature type="compositionally biased region" description="Low complexity" evidence="1">
    <location>
        <begin position="124"/>
        <end position="134"/>
    </location>
</feature>
<dbReference type="EMBL" id="WHVB01000012">
    <property type="protein sequence ID" value="KAF8478097.1"/>
    <property type="molecule type" value="Genomic_DNA"/>
</dbReference>
<proteinExistence type="predicted"/>
<evidence type="ECO:0000256" key="1">
    <source>
        <dbReference type="SAM" id="MobiDB-lite"/>
    </source>
</evidence>
<comment type="caution">
    <text evidence="2">The sequence shown here is derived from an EMBL/GenBank/DDBJ whole genome shotgun (WGS) entry which is preliminary data.</text>
</comment>
<sequence length="389" mass="42254">MSCASVTEEAFDELAIVAELHAPLITDPLGQNVSEDDGLFKSTHRPPQASKPGYRPIRVDTQIGPSLAIARRGASPTLTSESDRDETRNRRAIRSVSSLPSFHLPHRARRSSYRDRGAETPDLTSTSRSSLTSCSSAISRNSGLYTPPHSPRVSSFVHAEILNSSSHLSAISELQNTENHFDHSFLHTLEVKSTETIMKTERFRSSSSSSSSSPSITRSKSGGQERPNIAPRAVPGPGPGRGDGGRLLNAQHVRHSGSDSLLSALSRSSSTVAAASSDVTFTQFPTSASRSSFRTPSPSPSPSPQPHGSRTRRAWSFGGKTSSSSLRWGVVSSGLGLSKVEKEEKRRKKEEARARKERLAQEHKKRGEEQIESWAWEEDIAVYGNLASM</sequence>
<organism evidence="2 3">
    <name type="scientific">Russula ochroleuca</name>
    <dbReference type="NCBI Taxonomy" id="152965"/>
    <lineage>
        <taxon>Eukaryota</taxon>
        <taxon>Fungi</taxon>
        <taxon>Dikarya</taxon>
        <taxon>Basidiomycota</taxon>
        <taxon>Agaricomycotina</taxon>
        <taxon>Agaricomycetes</taxon>
        <taxon>Russulales</taxon>
        <taxon>Russulaceae</taxon>
        <taxon>Russula</taxon>
    </lineage>
</organism>
<dbReference type="Proteomes" id="UP000759537">
    <property type="component" value="Unassembled WGS sequence"/>
</dbReference>
<feature type="region of interest" description="Disordered" evidence="1">
    <location>
        <begin position="35"/>
        <end position="134"/>
    </location>
</feature>
<reference evidence="2" key="1">
    <citation type="submission" date="2019-10" db="EMBL/GenBank/DDBJ databases">
        <authorList>
            <consortium name="DOE Joint Genome Institute"/>
            <person name="Kuo A."/>
            <person name="Miyauchi S."/>
            <person name="Kiss E."/>
            <person name="Drula E."/>
            <person name="Kohler A."/>
            <person name="Sanchez-Garcia M."/>
            <person name="Andreopoulos B."/>
            <person name="Barry K.W."/>
            <person name="Bonito G."/>
            <person name="Buee M."/>
            <person name="Carver A."/>
            <person name="Chen C."/>
            <person name="Cichocki N."/>
            <person name="Clum A."/>
            <person name="Culley D."/>
            <person name="Crous P.W."/>
            <person name="Fauchery L."/>
            <person name="Girlanda M."/>
            <person name="Hayes R."/>
            <person name="Keri Z."/>
            <person name="LaButti K."/>
            <person name="Lipzen A."/>
            <person name="Lombard V."/>
            <person name="Magnuson J."/>
            <person name="Maillard F."/>
            <person name="Morin E."/>
            <person name="Murat C."/>
            <person name="Nolan M."/>
            <person name="Ohm R."/>
            <person name="Pangilinan J."/>
            <person name="Pereira M."/>
            <person name="Perotto S."/>
            <person name="Peter M."/>
            <person name="Riley R."/>
            <person name="Sitrit Y."/>
            <person name="Stielow B."/>
            <person name="Szollosi G."/>
            <person name="Zifcakova L."/>
            <person name="Stursova M."/>
            <person name="Spatafora J.W."/>
            <person name="Tedersoo L."/>
            <person name="Vaario L.-M."/>
            <person name="Yamada A."/>
            <person name="Yan M."/>
            <person name="Wang P."/>
            <person name="Xu J."/>
            <person name="Bruns T."/>
            <person name="Baldrian P."/>
            <person name="Vilgalys R."/>
            <person name="Henrissat B."/>
            <person name="Grigoriev I.V."/>
            <person name="Hibbett D."/>
            <person name="Nagy L.G."/>
            <person name="Martin F.M."/>
        </authorList>
    </citation>
    <scope>NUCLEOTIDE SEQUENCE</scope>
    <source>
        <strain evidence="2">Prilba</strain>
    </source>
</reference>
<gene>
    <name evidence="2" type="ORF">DFH94DRAFT_80740</name>
</gene>
<feature type="region of interest" description="Disordered" evidence="1">
    <location>
        <begin position="201"/>
        <end position="248"/>
    </location>
</feature>
<evidence type="ECO:0000313" key="2">
    <source>
        <dbReference type="EMBL" id="KAF8478097.1"/>
    </source>
</evidence>
<reference evidence="2" key="2">
    <citation type="journal article" date="2020" name="Nat. Commun.">
        <title>Large-scale genome sequencing of mycorrhizal fungi provides insights into the early evolution of symbiotic traits.</title>
        <authorList>
            <person name="Miyauchi S."/>
            <person name="Kiss E."/>
            <person name="Kuo A."/>
            <person name="Drula E."/>
            <person name="Kohler A."/>
            <person name="Sanchez-Garcia M."/>
            <person name="Morin E."/>
            <person name="Andreopoulos B."/>
            <person name="Barry K.W."/>
            <person name="Bonito G."/>
            <person name="Buee M."/>
            <person name="Carver A."/>
            <person name="Chen C."/>
            <person name="Cichocki N."/>
            <person name="Clum A."/>
            <person name="Culley D."/>
            <person name="Crous P.W."/>
            <person name="Fauchery L."/>
            <person name="Girlanda M."/>
            <person name="Hayes R.D."/>
            <person name="Keri Z."/>
            <person name="LaButti K."/>
            <person name="Lipzen A."/>
            <person name="Lombard V."/>
            <person name="Magnuson J."/>
            <person name="Maillard F."/>
            <person name="Murat C."/>
            <person name="Nolan M."/>
            <person name="Ohm R.A."/>
            <person name="Pangilinan J."/>
            <person name="Pereira M.F."/>
            <person name="Perotto S."/>
            <person name="Peter M."/>
            <person name="Pfister S."/>
            <person name="Riley R."/>
            <person name="Sitrit Y."/>
            <person name="Stielow J.B."/>
            <person name="Szollosi G."/>
            <person name="Zifcakova L."/>
            <person name="Stursova M."/>
            <person name="Spatafora J.W."/>
            <person name="Tedersoo L."/>
            <person name="Vaario L.M."/>
            <person name="Yamada A."/>
            <person name="Yan M."/>
            <person name="Wang P."/>
            <person name="Xu J."/>
            <person name="Bruns T."/>
            <person name="Baldrian P."/>
            <person name="Vilgalys R."/>
            <person name="Dunand C."/>
            <person name="Henrissat B."/>
            <person name="Grigoriev I.V."/>
            <person name="Hibbett D."/>
            <person name="Nagy L.G."/>
            <person name="Martin F.M."/>
        </authorList>
    </citation>
    <scope>NUCLEOTIDE SEQUENCE</scope>
    <source>
        <strain evidence="2">Prilba</strain>
    </source>
</reference>
<feature type="compositionally biased region" description="Low complexity" evidence="1">
    <location>
        <begin position="322"/>
        <end position="338"/>
    </location>
</feature>
<accession>A0A9P5MT51</accession>
<name>A0A9P5MT51_9AGAM</name>
<dbReference type="OrthoDB" id="3268453at2759"/>
<feature type="compositionally biased region" description="Low complexity" evidence="1">
    <location>
        <begin position="284"/>
        <end position="296"/>
    </location>
</feature>
<feature type="compositionally biased region" description="Low complexity" evidence="1">
    <location>
        <begin position="205"/>
        <end position="221"/>
    </location>
</feature>
<protein>
    <submittedName>
        <fullName evidence="2">Uncharacterized protein</fullName>
    </submittedName>
</protein>